<reference evidence="9" key="3">
    <citation type="journal article" date="2022" name="Insect Sci.">
        <title>Genome-wide identification, classification, and expression profiling of serine esterases and other esterase-related proteins in the tobacco hornworm, Manduca sexta.</title>
        <authorList>
            <person name="Miao Z."/>
            <person name="Xiong C."/>
            <person name="Cao X."/>
            <person name="Shan T."/>
            <person name="Jin Q."/>
            <person name="Jiang H."/>
        </authorList>
    </citation>
    <scope>NUCLEOTIDE SEQUENCE</scope>
    <source>
        <strain evidence="9">AE32</strain>
    </source>
</reference>
<comment type="similarity">
    <text evidence="1 6">Belongs to the type-B carboxylesterase/lipase family.</text>
</comment>
<evidence type="ECO:0000256" key="6">
    <source>
        <dbReference type="RuleBase" id="RU361235"/>
    </source>
</evidence>
<dbReference type="Proteomes" id="UP000791440">
    <property type="component" value="Unassembled WGS sequence"/>
</dbReference>
<protein>
    <recommendedName>
        <fullName evidence="6">Carboxylic ester hydrolase</fullName>
        <ecNumber evidence="6">3.1.1.-</ecNumber>
    </recommendedName>
</protein>
<evidence type="ECO:0000259" key="7">
    <source>
        <dbReference type="Pfam" id="PF00135"/>
    </source>
</evidence>
<keyword evidence="2" id="KW-0719">Serine esterase</keyword>
<keyword evidence="3 6" id="KW-0378">Hydrolase</keyword>
<dbReference type="GO" id="GO:0052689">
    <property type="term" value="F:carboxylic ester hydrolase activity"/>
    <property type="evidence" value="ECO:0007669"/>
    <property type="project" value="UniProtKB-KW"/>
</dbReference>
<dbReference type="Pfam" id="PF00135">
    <property type="entry name" value="COesterase"/>
    <property type="match status" value="1"/>
</dbReference>
<evidence type="ECO:0000256" key="1">
    <source>
        <dbReference type="ARBA" id="ARBA00005964"/>
    </source>
</evidence>
<dbReference type="InterPro" id="IPR019826">
    <property type="entry name" value="Carboxylesterase_B_AS"/>
</dbReference>
<dbReference type="EMBL" id="JH668436">
    <property type="protein sequence ID" value="KAG6453071.1"/>
    <property type="molecule type" value="Genomic_DNA"/>
</dbReference>
<evidence type="ECO:0000256" key="4">
    <source>
        <dbReference type="ARBA" id="ARBA00023157"/>
    </source>
</evidence>
<evidence type="ECO:0000256" key="3">
    <source>
        <dbReference type="ARBA" id="ARBA00022801"/>
    </source>
</evidence>
<evidence type="ECO:0000256" key="5">
    <source>
        <dbReference type="ARBA" id="ARBA00023180"/>
    </source>
</evidence>
<keyword evidence="4" id="KW-1015">Disulfide bond</keyword>
<proteinExistence type="evidence at transcript level"/>
<gene>
    <name evidence="8" type="ORF">O3G_MSEX007960</name>
</gene>
<dbReference type="EMBL" id="ON929207">
    <property type="protein sequence ID" value="UXP71989.1"/>
    <property type="molecule type" value="mRNA"/>
</dbReference>
<evidence type="ECO:0000313" key="9">
    <source>
        <dbReference type="EMBL" id="UXP71989.1"/>
    </source>
</evidence>
<dbReference type="Gene3D" id="3.40.50.1820">
    <property type="entry name" value="alpha/beta hydrolase"/>
    <property type="match status" value="1"/>
</dbReference>
<dbReference type="AlphaFoldDB" id="A0A921Z945"/>
<dbReference type="EMBL" id="JH668436">
    <property type="protein sequence ID" value="KAG6453072.1"/>
    <property type="molecule type" value="Genomic_DNA"/>
</dbReference>
<dbReference type="InterPro" id="IPR029058">
    <property type="entry name" value="AB_hydrolase_fold"/>
</dbReference>
<dbReference type="EC" id="3.1.1.-" evidence="6"/>
<keyword evidence="5" id="KW-0325">Glycoprotein</keyword>
<sequence length="527" mass="59664">MAIVSVEQGALQGIVCGHGSPKYVAFKGIPYAKPPLGKLRFKAPEPPESWAGVRDASAHGPVCPQYNERMNRIETGSEDCLYLNVYTKYVNPQKLLPVLVWIHGGGFYTGSGNSDFYGPEYFMAHDLILVTFNYRLEVLGFLCLDNDEVPGNAGLKDQVAALKWVKKNIKAFGGDSNNITIFGCSAGSGSVSGHLVSDMSNGLFDKAICQSGVCLNEWFYNIYARERAFQLGKLLGIDTEDDNELLNFLRNVPSSSLVNITLPPLDANNFDLTDNIIFGPVVEKTSLNVKKFLRYPPPYFVRKGHMADVPIILGYTSGEGIEIARNLSKTALYYTKTGSIVPRELKLKWTPEQTLNVDVKIREHYFQGKEISKEMSQAVSNLETDRLFAYNIMRYARYHVRHNSCPAYLYKFEAETERNYTKSHYNLDSIKGVCHSDDLMYFFNVTCLDIPVSKESKRIIEKCVQLWTNFATTGAPTLSDDSEQWKPFTEKERKCFIIGHEFKCVENPDLENLRFWENIYEEENLTV</sequence>
<name>A0A921Z945_MANSE</name>
<dbReference type="SUPFAM" id="SSF53474">
    <property type="entry name" value="alpha/beta-Hydrolases"/>
    <property type="match status" value="1"/>
</dbReference>
<evidence type="ECO:0000313" key="8">
    <source>
        <dbReference type="EMBL" id="KAG6453071.1"/>
    </source>
</evidence>
<dbReference type="EMBL" id="JH668436">
    <property type="protein sequence ID" value="KAG6453073.1"/>
    <property type="molecule type" value="Genomic_DNA"/>
</dbReference>
<dbReference type="PANTHER" id="PTHR43142:SF1">
    <property type="entry name" value="CARBOXYLIC ESTER HYDROLASE"/>
    <property type="match status" value="1"/>
</dbReference>
<feature type="domain" description="Carboxylesterase type B" evidence="7">
    <location>
        <begin position="3"/>
        <end position="516"/>
    </location>
</feature>
<accession>A0A921Z945</accession>
<reference evidence="8" key="2">
    <citation type="submission" date="2020-12" db="EMBL/GenBank/DDBJ databases">
        <authorList>
            <person name="Kanost M."/>
        </authorList>
    </citation>
    <scope>NUCLEOTIDE SEQUENCE</scope>
</reference>
<keyword evidence="10" id="KW-1185">Reference proteome</keyword>
<organism evidence="8 10">
    <name type="scientific">Manduca sexta</name>
    <name type="common">Tobacco hawkmoth</name>
    <name type="synonym">Tobacco hornworm</name>
    <dbReference type="NCBI Taxonomy" id="7130"/>
    <lineage>
        <taxon>Eukaryota</taxon>
        <taxon>Metazoa</taxon>
        <taxon>Ecdysozoa</taxon>
        <taxon>Arthropoda</taxon>
        <taxon>Hexapoda</taxon>
        <taxon>Insecta</taxon>
        <taxon>Pterygota</taxon>
        <taxon>Neoptera</taxon>
        <taxon>Endopterygota</taxon>
        <taxon>Lepidoptera</taxon>
        <taxon>Glossata</taxon>
        <taxon>Ditrysia</taxon>
        <taxon>Bombycoidea</taxon>
        <taxon>Sphingidae</taxon>
        <taxon>Sphinginae</taxon>
        <taxon>Sphingini</taxon>
        <taxon>Manduca</taxon>
    </lineage>
</organism>
<dbReference type="PANTHER" id="PTHR43142">
    <property type="entry name" value="CARBOXYLIC ESTER HYDROLASE"/>
    <property type="match status" value="1"/>
</dbReference>
<evidence type="ECO:0000313" key="10">
    <source>
        <dbReference type="Proteomes" id="UP000791440"/>
    </source>
</evidence>
<dbReference type="InterPro" id="IPR002018">
    <property type="entry name" value="CarbesteraseB"/>
</dbReference>
<evidence type="ECO:0000256" key="2">
    <source>
        <dbReference type="ARBA" id="ARBA00022487"/>
    </source>
</evidence>
<dbReference type="OrthoDB" id="19653at2759"/>
<reference evidence="8" key="1">
    <citation type="journal article" date="2016" name="Insect Biochem. Mol. Biol.">
        <title>Multifaceted biological insights from a draft genome sequence of the tobacco hornworm moth, Manduca sexta.</title>
        <authorList>
            <person name="Kanost M.R."/>
            <person name="Arrese E.L."/>
            <person name="Cao X."/>
            <person name="Chen Y.R."/>
            <person name="Chellapilla S."/>
            <person name="Goldsmith M.R."/>
            <person name="Grosse-Wilde E."/>
            <person name="Heckel D.G."/>
            <person name="Herndon N."/>
            <person name="Jiang H."/>
            <person name="Papanicolaou A."/>
            <person name="Qu J."/>
            <person name="Soulages J.L."/>
            <person name="Vogel H."/>
            <person name="Walters J."/>
            <person name="Waterhouse R.M."/>
            <person name="Ahn S.J."/>
            <person name="Almeida F.C."/>
            <person name="An C."/>
            <person name="Aqrawi P."/>
            <person name="Bretschneider A."/>
            <person name="Bryant W.B."/>
            <person name="Bucks S."/>
            <person name="Chao H."/>
            <person name="Chevignon G."/>
            <person name="Christen J.M."/>
            <person name="Clarke D.F."/>
            <person name="Dittmer N.T."/>
            <person name="Ferguson L.C.F."/>
            <person name="Garavelou S."/>
            <person name="Gordon K.H.J."/>
            <person name="Gunaratna R.T."/>
            <person name="Han Y."/>
            <person name="Hauser F."/>
            <person name="He Y."/>
            <person name="Heidel-Fischer H."/>
            <person name="Hirsh A."/>
            <person name="Hu Y."/>
            <person name="Jiang H."/>
            <person name="Kalra D."/>
            <person name="Klinner C."/>
            <person name="Konig C."/>
            <person name="Kovar C."/>
            <person name="Kroll A.R."/>
            <person name="Kuwar S.S."/>
            <person name="Lee S.L."/>
            <person name="Lehman R."/>
            <person name="Li K."/>
            <person name="Li Z."/>
            <person name="Liang H."/>
            <person name="Lovelace S."/>
            <person name="Lu Z."/>
            <person name="Mansfield J.H."/>
            <person name="McCulloch K.J."/>
            <person name="Mathew T."/>
            <person name="Morton B."/>
            <person name="Muzny D.M."/>
            <person name="Neunemann D."/>
            <person name="Ongeri F."/>
            <person name="Pauchet Y."/>
            <person name="Pu L.L."/>
            <person name="Pyrousis I."/>
            <person name="Rao X.J."/>
            <person name="Redding A."/>
            <person name="Roesel C."/>
            <person name="Sanchez-Gracia A."/>
            <person name="Schaack S."/>
            <person name="Shukla A."/>
            <person name="Tetreau G."/>
            <person name="Wang Y."/>
            <person name="Xiong G.H."/>
            <person name="Traut W."/>
            <person name="Walsh T.K."/>
            <person name="Worley K.C."/>
            <person name="Wu D."/>
            <person name="Wu W."/>
            <person name="Wu Y.Q."/>
            <person name="Zhang X."/>
            <person name="Zou Z."/>
            <person name="Zucker H."/>
            <person name="Briscoe A.D."/>
            <person name="Burmester T."/>
            <person name="Clem R.J."/>
            <person name="Feyereisen R."/>
            <person name="Grimmelikhuijzen C.J.P."/>
            <person name="Hamodrakas S.J."/>
            <person name="Hansson B.S."/>
            <person name="Huguet E."/>
            <person name="Jermiin L.S."/>
            <person name="Lan Q."/>
            <person name="Lehman H.K."/>
            <person name="Lorenzen M."/>
            <person name="Merzendorfer H."/>
            <person name="Michalopoulos I."/>
            <person name="Morton D.B."/>
            <person name="Muthukrishnan S."/>
            <person name="Oakeshott J.G."/>
            <person name="Palmer W."/>
            <person name="Park Y."/>
            <person name="Passarelli A.L."/>
            <person name="Rozas J."/>
            <person name="Schwartz L.M."/>
            <person name="Smith W."/>
            <person name="Southgate A."/>
            <person name="Vilcinskas A."/>
            <person name="Vogt R."/>
            <person name="Wang P."/>
            <person name="Werren J."/>
            <person name="Yu X.Q."/>
            <person name="Zhou J.J."/>
            <person name="Brown S.J."/>
            <person name="Scherer S.E."/>
            <person name="Richards S."/>
            <person name="Blissard G.W."/>
        </authorList>
    </citation>
    <scope>NUCLEOTIDE SEQUENCE</scope>
</reference>
<dbReference type="PROSITE" id="PS00122">
    <property type="entry name" value="CARBOXYLESTERASE_B_1"/>
    <property type="match status" value="1"/>
</dbReference>